<dbReference type="InterPro" id="IPR029058">
    <property type="entry name" value="AB_hydrolase_fold"/>
</dbReference>
<dbReference type="PANTHER" id="PTHR43265">
    <property type="entry name" value="ESTERASE ESTD"/>
    <property type="match status" value="1"/>
</dbReference>
<dbReference type="PANTHER" id="PTHR43265:SF1">
    <property type="entry name" value="ESTERASE ESTD"/>
    <property type="match status" value="1"/>
</dbReference>
<keyword evidence="2" id="KW-0378">Hydrolase</keyword>
<dbReference type="InterPro" id="IPR022742">
    <property type="entry name" value="Hydrolase_4"/>
</dbReference>
<keyword evidence="3" id="KW-1185">Reference proteome</keyword>
<organism evidence="2 3">
    <name type="scientific">Geodermatophilus arenarius</name>
    <dbReference type="NCBI Taxonomy" id="1137990"/>
    <lineage>
        <taxon>Bacteria</taxon>
        <taxon>Bacillati</taxon>
        <taxon>Actinomycetota</taxon>
        <taxon>Actinomycetes</taxon>
        <taxon>Geodermatophilales</taxon>
        <taxon>Geodermatophilaceae</taxon>
        <taxon>Geodermatophilus</taxon>
    </lineage>
</organism>
<gene>
    <name evidence="2" type="ORF">ACFO3M_19550</name>
</gene>
<proteinExistence type="predicted"/>
<dbReference type="RefSeq" id="WP_387992818.1">
    <property type="nucleotide sequence ID" value="NZ_JBHSGR010000025.1"/>
</dbReference>
<dbReference type="Pfam" id="PF12146">
    <property type="entry name" value="Hydrolase_4"/>
    <property type="match status" value="1"/>
</dbReference>
<dbReference type="GO" id="GO:0016787">
    <property type="term" value="F:hydrolase activity"/>
    <property type="evidence" value="ECO:0007669"/>
    <property type="project" value="UniProtKB-KW"/>
</dbReference>
<reference evidence="3" key="1">
    <citation type="journal article" date="2019" name="Int. J. Syst. Evol. Microbiol.">
        <title>The Global Catalogue of Microorganisms (GCM) 10K type strain sequencing project: providing services to taxonomists for standard genome sequencing and annotation.</title>
        <authorList>
            <consortium name="The Broad Institute Genomics Platform"/>
            <consortium name="The Broad Institute Genome Sequencing Center for Infectious Disease"/>
            <person name="Wu L."/>
            <person name="Ma J."/>
        </authorList>
    </citation>
    <scope>NUCLEOTIDE SEQUENCE [LARGE SCALE GENOMIC DNA]</scope>
    <source>
        <strain evidence="3">CCUG 62763</strain>
    </source>
</reference>
<dbReference type="Proteomes" id="UP001596025">
    <property type="component" value="Unassembled WGS sequence"/>
</dbReference>
<evidence type="ECO:0000313" key="2">
    <source>
        <dbReference type="EMBL" id="MFC4695606.1"/>
    </source>
</evidence>
<dbReference type="EMBL" id="JBHSGR010000025">
    <property type="protein sequence ID" value="MFC4695606.1"/>
    <property type="molecule type" value="Genomic_DNA"/>
</dbReference>
<dbReference type="SUPFAM" id="SSF53474">
    <property type="entry name" value="alpha/beta-Hydrolases"/>
    <property type="match status" value="1"/>
</dbReference>
<dbReference type="InterPro" id="IPR053145">
    <property type="entry name" value="AB_hydrolase_Est10"/>
</dbReference>
<dbReference type="Gene3D" id="3.40.50.1820">
    <property type="entry name" value="alpha/beta hydrolase"/>
    <property type="match status" value="1"/>
</dbReference>
<comment type="caution">
    <text evidence="2">The sequence shown here is derived from an EMBL/GenBank/DDBJ whole genome shotgun (WGS) entry which is preliminary data.</text>
</comment>
<dbReference type="EC" id="3.4.-.-" evidence="2"/>
<evidence type="ECO:0000259" key="1">
    <source>
        <dbReference type="Pfam" id="PF12146"/>
    </source>
</evidence>
<evidence type="ECO:0000313" key="3">
    <source>
        <dbReference type="Proteomes" id="UP001596025"/>
    </source>
</evidence>
<protein>
    <submittedName>
        <fullName evidence="2">Alpha/beta hydrolase family protein</fullName>
        <ecNumber evidence="2">3.4.-.-</ecNumber>
    </submittedName>
</protein>
<feature type="domain" description="Serine aminopeptidase S33" evidence="1">
    <location>
        <begin position="53"/>
        <end position="268"/>
    </location>
</feature>
<name>A0ABV9LN91_9ACTN</name>
<sequence length="310" mass="32653">MSPRELPVTVPGEPPLAGTLTLPDAPGPVPAVLLAPGSGPLDRDSDHRRARFGVTRELAHALAEGGLASLRYDKRGVGGTPGDWRRAGLHDAADDLARARDALAARPEVDPGRIVLAGHSEGALLAAAVAARGVPVAGVVLLAGSATPGDELLRWQARQIGPTLPAPVRGLLRLLRTDLEQKVAANHERLRATTTDVARIGGARLNARWHREFLDHDPRTDLARLTVPVLAVTGAKDLQVPPADLETIAATVPGPVETLLVPDLTHTLRRQPGPASLRAYRGELRRPVDAEVLATVAAWCRRVGAVASPS</sequence>
<accession>A0ABV9LN91</accession>